<evidence type="ECO:0000256" key="1">
    <source>
        <dbReference type="ARBA" id="ARBA00000829"/>
    </source>
</evidence>
<evidence type="ECO:0000259" key="7">
    <source>
        <dbReference type="Pfam" id="PF00703"/>
    </source>
</evidence>
<dbReference type="SUPFAM" id="SSF49303">
    <property type="entry name" value="beta-Galactosidase/glucuronidase domain"/>
    <property type="match status" value="1"/>
</dbReference>
<reference evidence="10" key="1">
    <citation type="journal article" date="2019" name="Int. J. Syst. Evol. Microbiol.">
        <title>The Global Catalogue of Microorganisms (GCM) 10K type strain sequencing project: providing services to taxonomists for standard genome sequencing and annotation.</title>
        <authorList>
            <consortium name="The Broad Institute Genomics Platform"/>
            <consortium name="The Broad Institute Genome Sequencing Center for Infectious Disease"/>
            <person name="Wu L."/>
            <person name="Ma J."/>
        </authorList>
    </citation>
    <scope>NUCLEOTIDE SEQUENCE [LARGE SCALE GENOMIC DNA]</scope>
    <source>
        <strain evidence="10">CGMCC 4.7132</strain>
    </source>
</reference>
<comment type="caution">
    <text evidence="9">The sequence shown here is derived from an EMBL/GenBank/DDBJ whole genome shotgun (WGS) entry which is preliminary data.</text>
</comment>
<name>A0ABV9C960_9ACTN</name>
<dbReference type="InterPro" id="IPR008979">
    <property type="entry name" value="Galactose-bd-like_sf"/>
</dbReference>
<dbReference type="Gene3D" id="2.60.120.260">
    <property type="entry name" value="Galactose-binding domain-like"/>
    <property type="match status" value="1"/>
</dbReference>
<dbReference type="PANTHER" id="PTHR43730:SF1">
    <property type="entry name" value="BETA-MANNOSIDASE"/>
    <property type="match status" value="1"/>
</dbReference>
<feature type="domain" description="Beta-mannosidase-like galactose-binding" evidence="8">
    <location>
        <begin position="60"/>
        <end position="213"/>
    </location>
</feature>
<evidence type="ECO:0000313" key="9">
    <source>
        <dbReference type="EMBL" id="MFC4529372.1"/>
    </source>
</evidence>
<dbReference type="EMBL" id="JBHSFP010000001">
    <property type="protein sequence ID" value="MFC4529372.1"/>
    <property type="molecule type" value="Genomic_DNA"/>
</dbReference>
<sequence length="875" mass="97209">MSAYRALHDGWTLTAADAETRVTDAPVAGVPTSGVPTSGVPVAGFQNSGVPTSGIPVAGVPATVPGCVHTDLLAAGLIEDPYLDDNETRLSWIGRTDWAYETSFTWTPDEHERTDLVCAGLDTVATVVLNGVEVGRTANQHRSYRFPVRHLLREGRNTLRVRFASAYAYAEARRAALGDRPGAYDEPYQFIRKMACNFGWDWGPTLVTAGIWRPIGLSSWSGARLAEVRPLVTLDGRTGHVEVRVRVERTTEEPHELTAEVAGVEARALLAPGAREAVLRLEVPEPELWWPRGHGGQARYDLTVRMGEERWHRRIGFRTVELDRDAFTLSVNGRPVFVRGVNWIPDDCFPARITRERLAARLGQAVEANVNLLRVWGGGLYESEDFYDLADSLGLLVWQDFPFACAAYPEEEPFRSEVAAEARENVVRLAPHPSLVLWCGNNENIEGRSDWGWEERLAGRSWGGGFYYDLLPAIVSELDPTRPYWPGSPYSGAPDLPPNDPGRGTLHIWDVWNREDYTRYAAYRPRFAAEFGFQGPPAYATLRRAVSGDLAADAPLVLHHQKAIDGNAKLLRGLGDHLPRPNAFDHDRHPTQPSTSDDEQCLTRPKTSEDDRHPTSSDTSSDWRYLTRPERFDDWHYLTQLNQARAVAFGIGWFRTLAPHCSGTVMWQLNDCWPVTSWAAVDGDARRKPLWYALRRVYADRILEVRDGAVVAVNDSDEPWRGDLSVVRYALGGEPLAKETFQVAAEPRSVTRVELPRSLTTPGDPAAELLAVRLDDRRTLAFFAEDSAVAFPAADFDARAEPAAGGYLVTVTARTIVRELALFPDRLDPTAEVDDMLITLLPGETATFHVTTPHTLDPAALVTPPVLRCLNETAR</sequence>
<keyword evidence="10" id="KW-1185">Reference proteome</keyword>
<evidence type="ECO:0000256" key="5">
    <source>
        <dbReference type="ARBA" id="ARBA00023295"/>
    </source>
</evidence>
<feature type="region of interest" description="Disordered" evidence="6">
    <location>
        <begin position="575"/>
        <end position="622"/>
    </location>
</feature>
<dbReference type="RefSeq" id="WP_380835835.1">
    <property type="nucleotide sequence ID" value="NZ_JBHSFP010000001.1"/>
</dbReference>
<protein>
    <recommendedName>
        <fullName evidence="3">beta-mannosidase</fullName>
        <ecNumber evidence="3">3.2.1.25</ecNumber>
    </recommendedName>
</protein>
<evidence type="ECO:0000256" key="3">
    <source>
        <dbReference type="ARBA" id="ARBA00012754"/>
    </source>
</evidence>
<feature type="compositionally biased region" description="Basic and acidic residues" evidence="6">
    <location>
        <begin position="606"/>
        <end position="615"/>
    </location>
</feature>
<dbReference type="SUPFAM" id="SSF51445">
    <property type="entry name" value="(Trans)glycosidases"/>
    <property type="match status" value="1"/>
</dbReference>
<dbReference type="InterPro" id="IPR036156">
    <property type="entry name" value="Beta-gal/glucu_dom_sf"/>
</dbReference>
<accession>A0ABV9C960</accession>
<comment type="similarity">
    <text evidence="2">Belongs to the glycosyl hydrolase 2 family.</text>
</comment>
<dbReference type="InterPro" id="IPR013783">
    <property type="entry name" value="Ig-like_fold"/>
</dbReference>
<dbReference type="InterPro" id="IPR054593">
    <property type="entry name" value="Beta-mannosidase-like_N2"/>
</dbReference>
<feature type="domain" description="Glycoside hydrolase family 2 immunoglobulin-like beta-sandwich" evidence="7">
    <location>
        <begin position="239"/>
        <end position="318"/>
    </location>
</feature>
<dbReference type="PANTHER" id="PTHR43730">
    <property type="entry name" value="BETA-MANNOSIDASE"/>
    <property type="match status" value="1"/>
</dbReference>
<dbReference type="SUPFAM" id="SSF49785">
    <property type="entry name" value="Galactose-binding domain-like"/>
    <property type="match status" value="1"/>
</dbReference>
<dbReference type="Gene3D" id="2.60.40.10">
    <property type="entry name" value="Immunoglobulins"/>
    <property type="match status" value="1"/>
</dbReference>
<organism evidence="9 10">
    <name type="scientific">Sphaerisporangium dianthi</name>
    <dbReference type="NCBI Taxonomy" id="1436120"/>
    <lineage>
        <taxon>Bacteria</taxon>
        <taxon>Bacillati</taxon>
        <taxon>Actinomycetota</taxon>
        <taxon>Actinomycetes</taxon>
        <taxon>Streptosporangiales</taxon>
        <taxon>Streptosporangiaceae</taxon>
        <taxon>Sphaerisporangium</taxon>
    </lineage>
</organism>
<evidence type="ECO:0000256" key="4">
    <source>
        <dbReference type="ARBA" id="ARBA00022801"/>
    </source>
</evidence>
<evidence type="ECO:0000256" key="2">
    <source>
        <dbReference type="ARBA" id="ARBA00007401"/>
    </source>
</evidence>
<dbReference type="Gene3D" id="3.20.20.80">
    <property type="entry name" value="Glycosidases"/>
    <property type="match status" value="1"/>
</dbReference>
<keyword evidence="5" id="KW-0326">Glycosidase</keyword>
<dbReference type="InterPro" id="IPR050887">
    <property type="entry name" value="Beta-mannosidase_GH2"/>
</dbReference>
<proteinExistence type="inferred from homology"/>
<evidence type="ECO:0000259" key="8">
    <source>
        <dbReference type="Pfam" id="PF22666"/>
    </source>
</evidence>
<keyword evidence="4 9" id="KW-0378">Hydrolase</keyword>
<dbReference type="GO" id="GO:0016787">
    <property type="term" value="F:hydrolase activity"/>
    <property type="evidence" value="ECO:0007669"/>
    <property type="project" value="UniProtKB-KW"/>
</dbReference>
<gene>
    <name evidence="9" type="ORF">ACFO60_01255</name>
</gene>
<evidence type="ECO:0000313" key="10">
    <source>
        <dbReference type="Proteomes" id="UP001596004"/>
    </source>
</evidence>
<feature type="compositionally biased region" description="Basic and acidic residues" evidence="6">
    <location>
        <begin position="575"/>
        <end position="590"/>
    </location>
</feature>
<dbReference type="Pfam" id="PF00703">
    <property type="entry name" value="Glyco_hydro_2"/>
    <property type="match status" value="1"/>
</dbReference>
<comment type="catalytic activity">
    <reaction evidence="1">
        <text>Hydrolysis of terminal, non-reducing beta-D-mannose residues in beta-D-mannosides.</text>
        <dbReference type="EC" id="3.2.1.25"/>
    </reaction>
</comment>
<dbReference type="Pfam" id="PF22666">
    <property type="entry name" value="Glyco_hydro_2_N2"/>
    <property type="match status" value="1"/>
</dbReference>
<dbReference type="InterPro" id="IPR017853">
    <property type="entry name" value="GH"/>
</dbReference>
<dbReference type="Proteomes" id="UP001596004">
    <property type="component" value="Unassembled WGS sequence"/>
</dbReference>
<dbReference type="EC" id="3.2.1.25" evidence="3"/>
<evidence type="ECO:0000256" key="6">
    <source>
        <dbReference type="SAM" id="MobiDB-lite"/>
    </source>
</evidence>
<dbReference type="InterPro" id="IPR006102">
    <property type="entry name" value="Ig-like_GH2"/>
</dbReference>